<dbReference type="OrthoDB" id="5329101at2759"/>
<dbReference type="GO" id="GO:0008270">
    <property type="term" value="F:zinc ion binding"/>
    <property type="evidence" value="ECO:0007669"/>
    <property type="project" value="UniProtKB-KW"/>
</dbReference>
<feature type="region of interest" description="Disordered" evidence="2">
    <location>
        <begin position="346"/>
        <end position="373"/>
    </location>
</feature>
<protein>
    <recommendedName>
        <fullName evidence="3">C2H2-type domain-containing protein</fullName>
    </recommendedName>
</protein>
<evidence type="ECO:0000313" key="5">
    <source>
        <dbReference type="Proteomes" id="UP000267821"/>
    </source>
</evidence>
<evidence type="ECO:0000256" key="1">
    <source>
        <dbReference type="PROSITE-ProRule" id="PRU00042"/>
    </source>
</evidence>
<accession>A0A3N4LPD3</accession>
<gene>
    <name evidence="4" type="ORF">L211DRAFT_143785</name>
</gene>
<feature type="domain" description="C2H2-type" evidence="3">
    <location>
        <begin position="273"/>
        <end position="301"/>
    </location>
</feature>
<keyword evidence="1" id="KW-0862">Zinc</keyword>
<reference evidence="4 5" key="1">
    <citation type="journal article" date="2018" name="Nat. Ecol. Evol.">
        <title>Pezizomycetes genomes reveal the molecular basis of ectomycorrhizal truffle lifestyle.</title>
        <authorList>
            <person name="Murat C."/>
            <person name="Payen T."/>
            <person name="Noel B."/>
            <person name="Kuo A."/>
            <person name="Morin E."/>
            <person name="Chen J."/>
            <person name="Kohler A."/>
            <person name="Krizsan K."/>
            <person name="Balestrini R."/>
            <person name="Da Silva C."/>
            <person name="Montanini B."/>
            <person name="Hainaut M."/>
            <person name="Levati E."/>
            <person name="Barry K.W."/>
            <person name="Belfiori B."/>
            <person name="Cichocki N."/>
            <person name="Clum A."/>
            <person name="Dockter R.B."/>
            <person name="Fauchery L."/>
            <person name="Guy J."/>
            <person name="Iotti M."/>
            <person name="Le Tacon F."/>
            <person name="Lindquist E.A."/>
            <person name="Lipzen A."/>
            <person name="Malagnac F."/>
            <person name="Mello A."/>
            <person name="Molinier V."/>
            <person name="Miyauchi S."/>
            <person name="Poulain J."/>
            <person name="Riccioni C."/>
            <person name="Rubini A."/>
            <person name="Sitrit Y."/>
            <person name="Splivallo R."/>
            <person name="Traeger S."/>
            <person name="Wang M."/>
            <person name="Zifcakova L."/>
            <person name="Wipf D."/>
            <person name="Zambonelli A."/>
            <person name="Paolocci F."/>
            <person name="Nowrousian M."/>
            <person name="Ottonello S."/>
            <person name="Baldrian P."/>
            <person name="Spatafora J.W."/>
            <person name="Henrissat B."/>
            <person name="Nagy L.G."/>
            <person name="Aury J.M."/>
            <person name="Wincker P."/>
            <person name="Grigoriev I.V."/>
            <person name="Bonfante P."/>
            <person name="Martin F.M."/>
        </authorList>
    </citation>
    <scope>NUCLEOTIDE SEQUENCE [LARGE SCALE GENOMIC DNA]</scope>
    <source>
        <strain evidence="4 5">ATCC MYA-4762</strain>
    </source>
</reference>
<feature type="region of interest" description="Disordered" evidence="2">
    <location>
        <begin position="198"/>
        <end position="222"/>
    </location>
</feature>
<name>A0A3N4LPD3_9PEZI</name>
<keyword evidence="1" id="KW-0863">Zinc-finger</keyword>
<organism evidence="4 5">
    <name type="scientific">Terfezia boudieri ATCC MYA-4762</name>
    <dbReference type="NCBI Taxonomy" id="1051890"/>
    <lineage>
        <taxon>Eukaryota</taxon>
        <taxon>Fungi</taxon>
        <taxon>Dikarya</taxon>
        <taxon>Ascomycota</taxon>
        <taxon>Pezizomycotina</taxon>
        <taxon>Pezizomycetes</taxon>
        <taxon>Pezizales</taxon>
        <taxon>Pezizaceae</taxon>
        <taxon>Terfezia</taxon>
    </lineage>
</organism>
<dbReference type="InterPro" id="IPR013087">
    <property type="entry name" value="Znf_C2H2_type"/>
</dbReference>
<dbReference type="EMBL" id="ML121540">
    <property type="protein sequence ID" value="RPB24710.1"/>
    <property type="molecule type" value="Genomic_DNA"/>
</dbReference>
<keyword evidence="1" id="KW-0479">Metal-binding</keyword>
<dbReference type="Proteomes" id="UP000267821">
    <property type="component" value="Unassembled WGS sequence"/>
</dbReference>
<feature type="compositionally biased region" description="Basic residues" evidence="2">
    <location>
        <begin position="347"/>
        <end position="356"/>
    </location>
</feature>
<proteinExistence type="predicted"/>
<dbReference type="InParanoid" id="A0A3N4LPD3"/>
<evidence type="ECO:0000256" key="2">
    <source>
        <dbReference type="SAM" id="MobiDB-lite"/>
    </source>
</evidence>
<dbReference type="PROSITE" id="PS50157">
    <property type="entry name" value="ZINC_FINGER_C2H2_2"/>
    <property type="match status" value="1"/>
</dbReference>
<evidence type="ECO:0000313" key="4">
    <source>
        <dbReference type="EMBL" id="RPB24710.1"/>
    </source>
</evidence>
<sequence length="452" mass="51148">MSSFVTAPNTEVPQQVTLRAQKVHHTSRPRTNIMHTLGTSGIDLQPSILARTMDWTPNPYIALQDDIMRQLQSTSLETSSYSPDQQSPVNGTQAPLPTYQLYHSGPSISRQYGYSTDLRSQTLIDSACSNIDPQLQHSSPAYGGYGTRSLPNSIHNSPTSTPTHNYGPITMSTSPPRPLPLPRTNMLFCQQTPVQRTAVHVRESESETESQKSTSDASKNRAFLRKGRSGTVYTVCPKQLYRCLYDPKCGITKQKACDMKDHYYSVHAQFNCMQCDNCGNSYARPCTYKRHLKEDKTCPKPRTLTAEQVEQGALRRQIMECFGDMTNERMVKRGVTLMKKCNMRQDMRKRKRRVGYYRKQDSDDADDEDPKSTEQLVTDCVGTGSQFTAVNAHNLSYFPQPSSQTYSFHEPNQLFDFNAVPEITPRNYNPTQIESMFELGSFGLMGEDLNFE</sequence>
<keyword evidence="5" id="KW-1185">Reference proteome</keyword>
<evidence type="ECO:0000259" key="3">
    <source>
        <dbReference type="PROSITE" id="PS50157"/>
    </source>
</evidence>
<dbReference type="AlphaFoldDB" id="A0A3N4LPD3"/>